<dbReference type="OrthoDB" id="9810134at2"/>
<dbReference type="GO" id="GO:0140359">
    <property type="term" value="F:ABC-type transporter activity"/>
    <property type="evidence" value="ECO:0007669"/>
    <property type="project" value="InterPro"/>
</dbReference>
<dbReference type="InterPro" id="IPR050835">
    <property type="entry name" value="ABC_transporter_sub-D"/>
</dbReference>
<dbReference type="Gene3D" id="1.20.1560.10">
    <property type="entry name" value="ABC transporter type 1, transmembrane domain"/>
    <property type="match status" value="1"/>
</dbReference>
<keyword evidence="2" id="KW-0813">Transport</keyword>
<evidence type="ECO:0000256" key="5">
    <source>
        <dbReference type="ARBA" id="ARBA00022840"/>
    </source>
</evidence>
<keyword evidence="7 9" id="KW-0472">Membrane</keyword>
<reference evidence="12 13" key="1">
    <citation type="submission" date="2018-04" db="EMBL/GenBank/DDBJ databases">
        <title>Brenneria corticis sp.nov.</title>
        <authorList>
            <person name="Li Y."/>
        </authorList>
    </citation>
    <scope>NUCLEOTIDE SEQUENCE [LARGE SCALE GENOMIC DNA]</scope>
    <source>
        <strain evidence="12 13">LMG 27715</strain>
    </source>
</reference>
<dbReference type="PANTHER" id="PTHR11384">
    <property type="entry name" value="ATP-BINDING CASSETTE, SUB-FAMILY D MEMBER"/>
    <property type="match status" value="1"/>
</dbReference>
<gene>
    <name evidence="12" type="ORF">B4923_03695</name>
</gene>
<evidence type="ECO:0000256" key="7">
    <source>
        <dbReference type="ARBA" id="ARBA00023136"/>
    </source>
</evidence>
<comment type="caution">
    <text evidence="12">The sequence shown here is derived from an EMBL/GenBank/DDBJ whole genome shotgun (WGS) entry which is preliminary data.</text>
</comment>
<dbReference type="InterPro" id="IPR003593">
    <property type="entry name" value="AAA+_ATPase"/>
</dbReference>
<evidence type="ECO:0000256" key="4">
    <source>
        <dbReference type="ARBA" id="ARBA00022741"/>
    </source>
</evidence>
<dbReference type="InterPro" id="IPR036640">
    <property type="entry name" value="ABC1_TM_sf"/>
</dbReference>
<evidence type="ECO:0000259" key="11">
    <source>
        <dbReference type="PROSITE" id="PS50929"/>
    </source>
</evidence>
<dbReference type="EMBL" id="QDKJ01000002">
    <property type="protein sequence ID" value="PWC15151.1"/>
    <property type="molecule type" value="Genomic_DNA"/>
</dbReference>
<evidence type="ECO:0000259" key="10">
    <source>
        <dbReference type="PROSITE" id="PS50893"/>
    </source>
</evidence>
<dbReference type="Gene3D" id="3.40.50.300">
    <property type="entry name" value="P-loop containing nucleotide triphosphate hydrolases"/>
    <property type="match status" value="1"/>
</dbReference>
<proteinExistence type="predicted"/>
<evidence type="ECO:0000256" key="1">
    <source>
        <dbReference type="ARBA" id="ARBA00004651"/>
    </source>
</evidence>
<dbReference type="GO" id="GO:0005524">
    <property type="term" value="F:ATP binding"/>
    <property type="evidence" value="ECO:0007669"/>
    <property type="project" value="UniProtKB-KW"/>
</dbReference>
<evidence type="ECO:0000256" key="8">
    <source>
        <dbReference type="SAM" id="MobiDB-lite"/>
    </source>
</evidence>
<feature type="region of interest" description="Disordered" evidence="8">
    <location>
        <begin position="574"/>
        <end position="597"/>
    </location>
</feature>
<dbReference type="PROSITE" id="PS50893">
    <property type="entry name" value="ABC_TRANSPORTER_2"/>
    <property type="match status" value="1"/>
</dbReference>
<evidence type="ECO:0000256" key="2">
    <source>
        <dbReference type="ARBA" id="ARBA00022448"/>
    </source>
</evidence>
<dbReference type="InterPro" id="IPR017871">
    <property type="entry name" value="ABC_transporter-like_CS"/>
</dbReference>
<feature type="domain" description="ABC transmembrane type-1" evidence="11">
    <location>
        <begin position="34"/>
        <end position="341"/>
    </location>
</feature>
<dbReference type="Proteomes" id="UP000245138">
    <property type="component" value="Unassembled WGS sequence"/>
</dbReference>
<dbReference type="InterPro" id="IPR011527">
    <property type="entry name" value="ABC1_TM_dom"/>
</dbReference>
<dbReference type="RefSeq" id="WP_109053008.1">
    <property type="nucleotide sequence ID" value="NZ_QDKJ01000002.1"/>
</dbReference>
<feature type="transmembrane region" description="Helical" evidence="9">
    <location>
        <begin position="197"/>
        <end position="217"/>
    </location>
</feature>
<keyword evidence="4" id="KW-0547">Nucleotide-binding</keyword>
<keyword evidence="13" id="KW-1185">Reference proteome</keyword>
<feature type="transmembrane region" description="Helical" evidence="9">
    <location>
        <begin position="69"/>
        <end position="86"/>
    </location>
</feature>
<name>A0A2U1U0G8_9GAMM</name>
<dbReference type="CDD" id="cd03223">
    <property type="entry name" value="ABCD_peroxisomal_ALDP"/>
    <property type="match status" value="1"/>
</dbReference>
<keyword evidence="6 9" id="KW-1133">Transmembrane helix</keyword>
<dbReference type="Pfam" id="PF00005">
    <property type="entry name" value="ABC_tran"/>
    <property type="match status" value="1"/>
</dbReference>
<dbReference type="SUPFAM" id="SSF52540">
    <property type="entry name" value="P-loop containing nucleoside triphosphate hydrolases"/>
    <property type="match status" value="1"/>
</dbReference>
<dbReference type="SUPFAM" id="SSF90123">
    <property type="entry name" value="ABC transporter transmembrane region"/>
    <property type="match status" value="1"/>
</dbReference>
<feature type="transmembrane region" description="Helical" evidence="9">
    <location>
        <begin position="27"/>
        <end position="48"/>
    </location>
</feature>
<dbReference type="GO" id="GO:0016887">
    <property type="term" value="F:ATP hydrolysis activity"/>
    <property type="evidence" value="ECO:0007669"/>
    <property type="project" value="InterPro"/>
</dbReference>
<dbReference type="InterPro" id="IPR027417">
    <property type="entry name" value="P-loop_NTPase"/>
</dbReference>
<accession>A0A2U1U0G8</accession>
<feature type="domain" description="ABC transporter" evidence="10">
    <location>
        <begin position="362"/>
        <end position="597"/>
    </location>
</feature>
<evidence type="ECO:0000313" key="13">
    <source>
        <dbReference type="Proteomes" id="UP000245138"/>
    </source>
</evidence>
<dbReference type="GO" id="GO:0005886">
    <property type="term" value="C:plasma membrane"/>
    <property type="evidence" value="ECO:0007669"/>
    <property type="project" value="UniProtKB-SubCell"/>
</dbReference>
<organism evidence="12 13">
    <name type="scientific">Brenneria roseae subsp. americana</name>
    <dbReference type="NCBI Taxonomy" id="1508507"/>
    <lineage>
        <taxon>Bacteria</taxon>
        <taxon>Pseudomonadati</taxon>
        <taxon>Pseudomonadota</taxon>
        <taxon>Gammaproteobacteria</taxon>
        <taxon>Enterobacterales</taxon>
        <taxon>Pectobacteriaceae</taxon>
        <taxon>Brenneria</taxon>
    </lineage>
</organism>
<sequence>MSMRDEGRMKPGFLQILLPYWKSEEKYLALVILAVIIGISMFGAYIAVEGNRIAGQFTDALIALDWQKIKPLFVTSFFLGLLATLLPETGALFNHYLTLRWRTWVTLRYIQRWTGSQAYYQLERDGILTNTDQRIAEDASMLVSSSLNFFISLASVFVRTVTYTGLLWSVSGTLHFSALTRFWAIPDFMSDWAIPGYMVYAAFICAFLQIYISHYLGHTLIGLNMQKQNAEGDFRFLGMQIRENAEQIAFYQGGKREGIRLIQRFFNLRANALAVIQRNFKVSIGQDLFTHLVSPLPTLLALPQLLNGEITFGDLTRIQLAYASLRSTLSYFMQAYQEFTKWLALTKRLSELESALGDAEHTTSAILLKSRNAPAFACQDLRLETPDGRVLTTVENWRVLPGERWMIGGASGVGKSTLLRACAGLWNYGEGVVTRPLHAASLFLPQKSYIPSGTLKAALCYPNEEMDFTDEQCQQVLALSCLPQVVDLLGVSDRWQQRLSGGEQQRLAIARALLHQPDFIFLDEATSALDSETEQRIYQALITHLPNCAIVSVAHREALAVFHTHHLHLTPLNENDKHHEMEPQADDETSRQQRTDIDLGEHGLAWRGE</sequence>
<evidence type="ECO:0000256" key="3">
    <source>
        <dbReference type="ARBA" id="ARBA00022692"/>
    </source>
</evidence>
<dbReference type="AlphaFoldDB" id="A0A2U1U0G8"/>
<dbReference type="PROSITE" id="PS50929">
    <property type="entry name" value="ABC_TM1F"/>
    <property type="match status" value="1"/>
</dbReference>
<dbReference type="Pfam" id="PF06472">
    <property type="entry name" value="ABC_membrane_2"/>
    <property type="match status" value="1"/>
</dbReference>
<dbReference type="InterPro" id="IPR003439">
    <property type="entry name" value="ABC_transporter-like_ATP-bd"/>
</dbReference>
<evidence type="ECO:0000313" key="12">
    <source>
        <dbReference type="EMBL" id="PWC15151.1"/>
    </source>
</evidence>
<keyword evidence="5 12" id="KW-0067">ATP-binding</keyword>
<dbReference type="PANTHER" id="PTHR11384:SF59">
    <property type="entry name" value="LYSOSOMAL COBALAMIN TRANSPORTER ABCD4"/>
    <property type="match status" value="1"/>
</dbReference>
<evidence type="ECO:0000256" key="6">
    <source>
        <dbReference type="ARBA" id="ARBA00022989"/>
    </source>
</evidence>
<evidence type="ECO:0000256" key="9">
    <source>
        <dbReference type="SAM" id="Phobius"/>
    </source>
</evidence>
<protein>
    <submittedName>
        <fullName evidence="12">ABC transporter ATP-binding protein</fullName>
    </submittedName>
</protein>
<keyword evidence="3 9" id="KW-0812">Transmembrane</keyword>
<dbReference type="SMART" id="SM00382">
    <property type="entry name" value="AAA"/>
    <property type="match status" value="1"/>
</dbReference>
<comment type="subcellular location">
    <subcellularLocation>
        <location evidence="1">Cell membrane</location>
        <topology evidence="1">Multi-pass membrane protein</topology>
    </subcellularLocation>
</comment>
<dbReference type="PROSITE" id="PS00211">
    <property type="entry name" value="ABC_TRANSPORTER_1"/>
    <property type="match status" value="1"/>
</dbReference>